<keyword evidence="3" id="KW-0456">Lyase</keyword>
<dbReference type="Proteomes" id="UP000566324">
    <property type="component" value="Unassembled WGS sequence"/>
</dbReference>
<feature type="domain" description="CYTH" evidence="2">
    <location>
        <begin position="11"/>
        <end position="170"/>
    </location>
</feature>
<dbReference type="InterPro" id="IPR033469">
    <property type="entry name" value="CYTH-like_dom_sf"/>
</dbReference>
<sequence>MERLARGRLMGREIERKFLVAGDGWRAGVVRSRAMAQAYIARGEHASVRVRIIDENSGRLTIKGRVSGLSRDEFEYEVPLEDARGLIALRSGRLLAKRRYDVMAGDRLWEVDVFEGELSGLVIAECELEREDEAVIRPDWLGREVTADPHYYNAALAVHGLPLAFAAARR</sequence>
<comment type="caution">
    <text evidence="3">The sequence shown here is derived from an EMBL/GenBank/DDBJ whole genome shotgun (WGS) entry which is preliminary data.</text>
</comment>
<evidence type="ECO:0000313" key="3">
    <source>
        <dbReference type="EMBL" id="MBB4630583.1"/>
    </source>
</evidence>
<accession>A0A7W7AY87</accession>
<proteinExistence type="predicted"/>
<dbReference type="PANTHER" id="PTHR40114">
    <property type="entry name" value="SLR0698 PROTEIN"/>
    <property type="match status" value="1"/>
</dbReference>
<dbReference type="EC" id="4.6.1.1" evidence="3"/>
<evidence type="ECO:0000313" key="4">
    <source>
        <dbReference type="Proteomes" id="UP000566324"/>
    </source>
</evidence>
<dbReference type="Gene3D" id="2.40.320.10">
    <property type="entry name" value="Hypothetical Protein Pfu-838710-001"/>
    <property type="match status" value="1"/>
</dbReference>
<reference evidence="3 4" key="1">
    <citation type="submission" date="2020-08" db="EMBL/GenBank/DDBJ databases">
        <title>Genomic Encyclopedia of Type Strains, Phase IV (KMG-IV): sequencing the most valuable type-strain genomes for metagenomic binning, comparative biology and taxonomic classification.</title>
        <authorList>
            <person name="Goeker M."/>
        </authorList>
    </citation>
    <scope>NUCLEOTIDE SEQUENCE [LARGE SCALE GENOMIC DNA]</scope>
    <source>
        <strain evidence="3 4">DSM 17328</strain>
    </source>
</reference>
<evidence type="ECO:0000259" key="2">
    <source>
        <dbReference type="PROSITE" id="PS51707"/>
    </source>
</evidence>
<protein>
    <submittedName>
        <fullName evidence="3">Adenylate cyclase</fullName>
        <ecNumber evidence="3">4.6.1.1</ecNumber>
    </submittedName>
</protein>
<dbReference type="Pfam" id="PF01928">
    <property type="entry name" value="CYTH"/>
    <property type="match status" value="1"/>
</dbReference>
<evidence type="ECO:0000256" key="1">
    <source>
        <dbReference type="PIRSR" id="PIRSR016487-1"/>
    </source>
</evidence>
<dbReference type="SMART" id="SM01118">
    <property type="entry name" value="CYTH"/>
    <property type="match status" value="1"/>
</dbReference>
<dbReference type="SUPFAM" id="SSF55154">
    <property type="entry name" value="CYTH-like phosphatases"/>
    <property type="match status" value="1"/>
</dbReference>
<dbReference type="PANTHER" id="PTHR40114:SF1">
    <property type="entry name" value="SLR0698 PROTEIN"/>
    <property type="match status" value="1"/>
</dbReference>
<dbReference type="EMBL" id="JACHNZ010000001">
    <property type="protein sequence ID" value="MBB4630583.1"/>
    <property type="molecule type" value="Genomic_DNA"/>
</dbReference>
<dbReference type="PROSITE" id="PS51707">
    <property type="entry name" value="CYTH"/>
    <property type="match status" value="1"/>
</dbReference>
<dbReference type="InterPro" id="IPR023577">
    <property type="entry name" value="CYTH_domain"/>
</dbReference>
<dbReference type="RefSeq" id="WP_341534096.1">
    <property type="nucleotide sequence ID" value="NZ_JACHNZ010000001.1"/>
</dbReference>
<dbReference type="AlphaFoldDB" id="A0A7W7AY87"/>
<keyword evidence="4" id="KW-1185">Reference proteome</keyword>
<feature type="active site" description="Proton acceptor" evidence="1">
    <location>
        <position position="39"/>
    </location>
</feature>
<dbReference type="CDD" id="cd07891">
    <property type="entry name" value="CYTH-like_CthTTM-like_1"/>
    <property type="match status" value="1"/>
</dbReference>
<gene>
    <name evidence="3" type="ORF">GGQ98_000184</name>
</gene>
<dbReference type="PIRSF" id="PIRSF016487">
    <property type="entry name" value="CYTH_UCP016487"/>
    <property type="match status" value="1"/>
</dbReference>
<organism evidence="3 4">
    <name type="scientific">Sphingosinicella soli</name>
    <dbReference type="NCBI Taxonomy" id="333708"/>
    <lineage>
        <taxon>Bacteria</taxon>
        <taxon>Pseudomonadati</taxon>
        <taxon>Pseudomonadota</taxon>
        <taxon>Alphaproteobacteria</taxon>
        <taxon>Sphingomonadales</taxon>
        <taxon>Sphingosinicellaceae</taxon>
        <taxon>Sphingosinicella</taxon>
    </lineage>
</organism>
<dbReference type="GO" id="GO:0004016">
    <property type="term" value="F:adenylate cyclase activity"/>
    <property type="evidence" value="ECO:0007669"/>
    <property type="project" value="UniProtKB-EC"/>
</dbReference>
<name>A0A7W7AY87_9SPHN</name>
<dbReference type="InterPro" id="IPR012042">
    <property type="entry name" value="NeuTTM/CthTTM-like"/>
</dbReference>